<dbReference type="Gene3D" id="2.60.120.560">
    <property type="entry name" value="Exo-inulinase, domain 1"/>
    <property type="match status" value="2"/>
</dbReference>
<feature type="domain" description="Glycosyl hydrolase family 32 N-terminal" evidence="6">
    <location>
        <begin position="50"/>
        <end position="358"/>
    </location>
</feature>
<dbReference type="InterPro" id="IPR001362">
    <property type="entry name" value="Glyco_hydro_32"/>
</dbReference>
<gene>
    <name evidence="8" type="ORF">K2173_024497</name>
</gene>
<evidence type="ECO:0000259" key="6">
    <source>
        <dbReference type="Pfam" id="PF00251"/>
    </source>
</evidence>
<dbReference type="EMBL" id="JAIWQS010000009">
    <property type="protein sequence ID" value="KAJ8755952.1"/>
    <property type="molecule type" value="Genomic_DNA"/>
</dbReference>
<feature type="signal peptide" evidence="5">
    <location>
        <begin position="1"/>
        <end position="25"/>
    </location>
</feature>
<dbReference type="InterPro" id="IPR023296">
    <property type="entry name" value="Glyco_hydro_beta-prop_sf"/>
</dbReference>
<dbReference type="SUPFAM" id="SSF49899">
    <property type="entry name" value="Concanavalin A-like lectins/glucanases"/>
    <property type="match status" value="1"/>
</dbReference>
<comment type="caution">
    <text evidence="8">The sequence shown here is derived from an EMBL/GenBank/DDBJ whole genome shotgun (WGS) entry which is preliminary data.</text>
</comment>
<accession>A0AAV8SUH6</accession>
<proteinExistence type="inferred from homology"/>
<sequence length="523" mass="58950">MNFPALKLFLLLCLLLFLLQFYSSCQVFRALQDLQNSSNTPDQPYRTGYHFQPLKNWMNDPNGPMVYKGIYHLFYQYNPKGAVWGNIVWAHSTSLDLVNWKPQPIAIYPSQLMLMAHAILYRGINQQGQQVQCLAFPKDPSDPYLIEWVKPPQNPVMTPTIHNRIDPSIFRDPTTAWLGLDGAWRVIVGSKVGHKGLAILYRSKDFVHWVQAKHPLHSATSSGMWECPDLFPVAIDSQVGVEAISRLGTTTSVKFVFKASLDGTKHDVYTIGTYDLQEDVYTPDVGSVEGDSGLRYEYGKFYGSKTFFDNVENRRVLWGWINESSTESEDIKKGWSGIQAIPRTIWLDRSRKQLVQWPIKKIEMLRTNPVSLPSQAIEGGSMLEVSGVTAVQADVEISFQISEFERAEKLKKSWTNAPLLCSQKGASTEGSLGPFGLLVLASKDMQEYTAVFFRIFKDEDKYVVLMCSDQSSFGGEGKSCITARVYPTLAINDGAHLYAFNYGTQSVKITRLNAWSMKKAGIN</sequence>
<comment type="similarity">
    <text evidence="1 4">Belongs to the glycosyl hydrolase 32 family.</text>
</comment>
<evidence type="ECO:0000256" key="1">
    <source>
        <dbReference type="ARBA" id="ARBA00009902"/>
    </source>
</evidence>
<dbReference type="SMART" id="SM00640">
    <property type="entry name" value="Glyco_32"/>
    <property type="match status" value="1"/>
</dbReference>
<protein>
    <recommendedName>
        <fullName evidence="10">Beta-fructofuranosidase</fullName>
    </recommendedName>
</protein>
<dbReference type="PANTHER" id="PTHR31953">
    <property type="entry name" value="BETA-FRUCTOFURANOSIDASE, INSOLUBLE ISOENZYME CWINV1-RELATED"/>
    <property type="match status" value="1"/>
</dbReference>
<dbReference type="GO" id="GO:0004553">
    <property type="term" value="F:hydrolase activity, hydrolyzing O-glycosyl compounds"/>
    <property type="evidence" value="ECO:0007669"/>
    <property type="project" value="InterPro"/>
</dbReference>
<keyword evidence="9" id="KW-1185">Reference proteome</keyword>
<evidence type="ECO:0008006" key="10">
    <source>
        <dbReference type="Google" id="ProtNLM"/>
    </source>
</evidence>
<keyword evidence="2 4" id="KW-0378">Hydrolase</keyword>
<reference evidence="8 9" key="1">
    <citation type="submission" date="2021-09" db="EMBL/GenBank/DDBJ databases">
        <title>Genomic insights and catalytic innovation underlie evolution of tropane alkaloids biosynthesis.</title>
        <authorList>
            <person name="Wang Y.-J."/>
            <person name="Tian T."/>
            <person name="Huang J.-P."/>
            <person name="Huang S.-X."/>
        </authorList>
    </citation>
    <scope>NUCLEOTIDE SEQUENCE [LARGE SCALE GENOMIC DNA]</scope>
    <source>
        <strain evidence="8">KIB-2018</strain>
        <tissue evidence="8">Leaf</tissue>
    </source>
</reference>
<evidence type="ECO:0000313" key="9">
    <source>
        <dbReference type="Proteomes" id="UP001159364"/>
    </source>
</evidence>
<dbReference type="InterPro" id="IPR050551">
    <property type="entry name" value="Fructan_Metab_Enzymes"/>
</dbReference>
<evidence type="ECO:0000256" key="4">
    <source>
        <dbReference type="RuleBase" id="RU362110"/>
    </source>
</evidence>
<feature type="chain" id="PRO_5043956194" description="Beta-fructofuranosidase" evidence="5">
    <location>
        <begin position="26"/>
        <end position="523"/>
    </location>
</feature>
<evidence type="ECO:0000256" key="5">
    <source>
        <dbReference type="SAM" id="SignalP"/>
    </source>
</evidence>
<dbReference type="Gene3D" id="2.115.10.20">
    <property type="entry name" value="Glycosyl hydrolase domain, family 43"/>
    <property type="match status" value="1"/>
</dbReference>
<dbReference type="Proteomes" id="UP001159364">
    <property type="component" value="Linkage Group LG09"/>
</dbReference>
<feature type="domain" description="Glycosyl hydrolase family 32 C-terminal" evidence="7">
    <location>
        <begin position="366"/>
        <end position="456"/>
    </location>
</feature>
<dbReference type="Pfam" id="PF08244">
    <property type="entry name" value="Glyco_hydro_32C"/>
    <property type="match status" value="1"/>
</dbReference>
<organism evidence="8 9">
    <name type="scientific">Erythroxylum novogranatense</name>
    <dbReference type="NCBI Taxonomy" id="1862640"/>
    <lineage>
        <taxon>Eukaryota</taxon>
        <taxon>Viridiplantae</taxon>
        <taxon>Streptophyta</taxon>
        <taxon>Embryophyta</taxon>
        <taxon>Tracheophyta</taxon>
        <taxon>Spermatophyta</taxon>
        <taxon>Magnoliopsida</taxon>
        <taxon>eudicotyledons</taxon>
        <taxon>Gunneridae</taxon>
        <taxon>Pentapetalae</taxon>
        <taxon>rosids</taxon>
        <taxon>fabids</taxon>
        <taxon>Malpighiales</taxon>
        <taxon>Erythroxylaceae</taxon>
        <taxon>Erythroxylum</taxon>
    </lineage>
</organism>
<dbReference type="SUPFAM" id="SSF75005">
    <property type="entry name" value="Arabinanase/levansucrase/invertase"/>
    <property type="match status" value="1"/>
</dbReference>
<evidence type="ECO:0000259" key="7">
    <source>
        <dbReference type="Pfam" id="PF08244"/>
    </source>
</evidence>
<dbReference type="InterPro" id="IPR013148">
    <property type="entry name" value="Glyco_hydro_32_N"/>
</dbReference>
<dbReference type="Pfam" id="PF00251">
    <property type="entry name" value="Glyco_hydro_32N"/>
    <property type="match status" value="1"/>
</dbReference>
<name>A0AAV8SUH6_9ROSI</name>
<keyword evidence="3 4" id="KW-0326">Glycosidase</keyword>
<dbReference type="InterPro" id="IPR013189">
    <property type="entry name" value="Glyco_hydro_32_C"/>
</dbReference>
<dbReference type="PROSITE" id="PS00609">
    <property type="entry name" value="GLYCOSYL_HYDROL_F32"/>
    <property type="match status" value="1"/>
</dbReference>
<dbReference type="CDD" id="cd18624">
    <property type="entry name" value="GH32_Fruct1-like"/>
    <property type="match status" value="1"/>
</dbReference>
<dbReference type="GO" id="GO:0005975">
    <property type="term" value="P:carbohydrate metabolic process"/>
    <property type="evidence" value="ECO:0007669"/>
    <property type="project" value="InterPro"/>
</dbReference>
<keyword evidence="5" id="KW-0732">Signal</keyword>
<evidence type="ECO:0000313" key="8">
    <source>
        <dbReference type="EMBL" id="KAJ8755952.1"/>
    </source>
</evidence>
<dbReference type="InterPro" id="IPR018053">
    <property type="entry name" value="Glyco_hydro_32_AS"/>
</dbReference>
<dbReference type="AlphaFoldDB" id="A0AAV8SUH6"/>
<evidence type="ECO:0000256" key="3">
    <source>
        <dbReference type="ARBA" id="ARBA00023295"/>
    </source>
</evidence>
<dbReference type="InterPro" id="IPR013320">
    <property type="entry name" value="ConA-like_dom_sf"/>
</dbReference>
<evidence type="ECO:0000256" key="2">
    <source>
        <dbReference type="ARBA" id="ARBA00022801"/>
    </source>
</evidence>